<dbReference type="NCBIfam" id="TIGR01509">
    <property type="entry name" value="HAD-SF-IA-v3"/>
    <property type="match status" value="1"/>
</dbReference>
<dbReference type="SFLD" id="SFLDG01129">
    <property type="entry name" value="C1.5:_HAD__Beta-PGM__Phosphata"/>
    <property type="match status" value="1"/>
</dbReference>
<reference evidence="2" key="1">
    <citation type="submission" date="2023-08" db="EMBL/GenBank/DDBJ databases">
        <title>Rhodospirillaceae gen. nov., a novel taxon isolated from the Yangtze River Yuezi River estuary sludge.</title>
        <authorList>
            <person name="Ruan L."/>
        </authorList>
    </citation>
    <scope>NUCLEOTIDE SEQUENCE [LARGE SCALE GENOMIC DNA]</scope>
    <source>
        <strain evidence="2">R-7</strain>
    </source>
</reference>
<dbReference type="Gene3D" id="1.10.150.240">
    <property type="entry name" value="Putative phosphatase, domain 2"/>
    <property type="match status" value="1"/>
</dbReference>
<evidence type="ECO:0000313" key="2">
    <source>
        <dbReference type="Proteomes" id="UP001230156"/>
    </source>
</evidence>
<dbReference type="InterPro" id="IPR006439">
    <property type="entry name" value="HAD-SF_hydro_IA"/>
</dbReference>
<dbReference type="SFLD" id="SFLDS00003">
    <property type="entry name" value="Haloacid_Dehalogenase"/>
    <property type="match status" value="1"/>
</dbReference>
<dbReference type="InterPro" id="IPR023214">
    <property type="entry name" value="HAD_sf"/>
</dbReference>
<dbReference type="Gene3D" id="3.40.50.1000">
    <property type="entry name" value="HAD superfamily/HAD-like"/>
    <property type="match status" value="1"/>
</dbReference>
<dbReference type="InterPro" id="IPR050155">
    <property type="entry name" value="HAD-like_hydrolase_sf"/>
</dbReference>
<dbReference type="SUPFAM" id="SSF56784">
    <property type="entry name" value="HAD-like"/>
    <property type="match status" value="1"/>
</dbReference>
<evidence type="ECO:0000313" key="1">
    <source>
        <dbReference type="EMBL" id="MDQ7246053.1"/>
    </source>
</evidence>
<dbReference type="PANTHER" id="PTHR43434:SF24">
    <property type="entry name" value="HYDROLASE-RELATED"/>
    <property type="match status" value="1"/>
</dbReference>
<dbReference type="GO" id="GO:0016787">
    <property type="term" value="F:hydrolase activity"/>
    <property type="evidence" value="ECO:0007669"/>
    <property type="project" value="UniProtKB-KW"/>
</dbReference>
<keyword evidence="2" id="KW-1185">Reference proteome</keyword>
<comment type="caution">
    <text evidence="1">The sequence shown here is derived from an EMBL/GenBank/DDBJ whole genome shotgun (WGS) entry which is preliminary data.</text>
</comment>
<dbReference type="RefSeq" id="WP_379953420.1">
    <property type="nucleotide sequence ID" value="NZ_JAUYVI010000001.1"/>
</dbReference>
<gene>
    <name evidence="1" type="ORF">Q8A70_00165</name>
</gene>
<dbReference type="InterPro" id="IPR036412">
    <property type="entry name" value="HAD-like_sf"/>
</dbReference>
<dbReference type="Proteomes" id="UP001230156">
    <property type="component" value="Unassembled WGS sequence"/>
</dbReference>
<dbReference type="InterPro" id="IPR041492">
    <property type="entry name" value="HAD_2"/>
</dbReference>
<protein>
    <submittedName>
        <fullName evidence="1">HAD-IA family hydrolase</fullName>
    </submittedName>
</protein>
<keyword evidence="1" id="KW-0378">Hydrolase</keyword>
<sequence>MTEIGGYRLVVFDCDGTLVDSQHNIVAGMLAAWRRHGLPEPTPEQVRRQVGLTLEIGIARVLESDDPVMIANLAAAYREIVRDLRSRAELHEPLFDGIRELIDALSAPEIFLGVATGKNLVGLEHTLRELGLRDRFHTLQTPDHCRSKPDPHMVLRAMAETAVEPAQTVVIGDTTFDIEMARSAGATAIGVGWGYHEVEELHAAGADAVLQHPSELIHCLQSLSANR</sequence>
<dbReference type="NCBIfam" id="TIGR01549">
    <property type="entry name" value="HAD-SF-IA-v1"/>
    <property type="match status" value="1"/>
</dbReference>
<dbReference type="PANTHER" id="PTHR43434">
    <property type="entry name" value="PHOSPHOGLYCOLATE PHOSPHATASE"/>
    <property type="match status" value="1"/>
</dbReference>
<dbReference type="SFLD" id="SFLDG01135">
    <property type="entry name" value="C1.5.6:_HAD__Beta-PGM__Phospha"/>
    <property type="match status" value="1"/>
</dbReference>
<name>A0ABU0YHB2_9PROT</name>
<dbReference type="InterPro" id="IPR023198">
    <property type="entry name" value="PGP-like_dom2"/>
</dbReference>
<accession>A0ABU0YHB2</accession>
<dbReference type="EMBL" id="JAUYVI010000001">
    <property type="protein sequence ID" value="MDQ7246053.1"/>
    <property type="molecule type" value="Genomic_DNA"/>
</dbReference>
<organism evidence="1 2">
    <name type="scientific">Dongia sedimenti</name>
    <dbReference type="NCBI Taxonomy" id="3064282"/>
    <lineage>
        <taxon>Bacteria</taxon>
        <taxon>Pseudomonadati</taxon>
        <taxon>Pseudomonadota</taxon>
        <taxon>Alphaproteobacteria</taxon>
        <taxon>Rhodospirillales</taxon>
        <taxon>Dongiaceae</taxon>
        <taxon>Dongia</taxon>
    </lineage>
</organism>
<proteinExistence type="predicted"/>
<dbReference type="Pfam" id="PF13419">
    <property type="entry name" value="HAD_2"/>
    <property type="match status" value="1"/>
</dbReference>